<evidence type="ECO:0000313" key="2">
    <source>
        <dbReference type="Proteomes" id="UP000821845"/>
    </source>
</evidence>
<sequence length="132" mass="14467">MCGLSYASHKSELLMLHPGRPQKESPSNVTITIDSATIKSAQQIRILVCGCKAMDGRMRPDIAVTEAFVVSRVTYSAPYLLPTKANRETLNTVLLKATKQAMGVPIYSLAQKLLHIGTHNTVEELMEVLLSN</sequence>
<gene>
    <name evidence="1" type="ORF">HPB50_008368</name>
</gene>
<comment type="caution">
    <text evidence="1">The sequence shown here is derived from an EMBL/GenBank/DDBJ whole genome shotgun (WGS) entry which is preliminary data.</text>
</comment>
<dbReference type="EMBL" id="CM023487">
    <property type="protein sequence ID" value="KAH6925652.1"/>
    <property type="molecule type" value="Genomic_DNA"/>
</dbReference>
<reference evidence="1" key="1">
    <citation type="submission" date="2020-05" db="EMBL/GenBank/DDBJ databases">
        <title>Large-scale comparative analyses of tick genomes elucidate their genetic diversity and vector capacities.</title>
        <authorList>
            <person name="Jia N."/>
            <person name="Wang J."/>
            <person name="Shi W."/>
            <person name="Du L."/>
            <person name="Sun Y."/>
            <person name="Zhan W."/>
            <person name="Jiang J."/>
            <person name="Wang Q."/>
            <person name="Zhang B."/>
            <person name="Ji P."/>
            <person name="Sakyi L.B."/>
            <person name="Cui X."/>
            <person name="Yuan T."/>
            <person name="Jiang B."/>
            <person name="Yang W."/>
            <person name="Lam T.T.-Y."/>
            <person name="Chang Q."/>
            <person name="Ding S."/>
            <person name="Wang X."/>
            <person name="Zhu J."/>
            <person name="Ruan X."/>
            <person name="Zhao L."/>
            <person name="Wei J."/>
            <person name="Que T."/>
            <person name="Du C."/>
            <person name="Cheng J."/>
            <person name="Dai P."/>
            <person name="Han X."/>
            <person name="Huang E."/>
            <person name="Gao Y."/>
            <person name="Liu J."/>
            <person name="Shao H."/>
            <person name="Ye R."/>
            <person name="Li L."/>
            <person name="Wei W."/>
            <person name="Wang X."/>
            <person name="Wang C."/>
            <person name="Yang T."/>
            <person name="Huo Q."/>
            <person name="Li W."/>
            <person name="Guo W."/>
            <person name="Chen H."/>
            <person name="Zhou L."/>
            <person name="Ni X."/>
            <person name="Tian J."/>
            <person name="Zhou Y."/>
            <person name="Sheng Y."/>
            <person name="Liu T."/>
            <person name="Pan Y."/>
            <person name="Xia L."/>
            <person name="Li J."/>
            <person name="Zhao F."/>
            <person name="Cao W."/>
        </authorList>
    </citation>
    <scope>NUCLEOTIDE SEQUENCE</scope>
    <source>
        <strain evidence="1">Hyas-2018</strain>
    </source>
</reference>
<proteinExistence type="predicted"/>
<dbReference type="Proteomes" id="UP000821845">
    <property type="component" value="Chromosome 7"/>
</dbReference>
<name>A0ACB7RRU2_HYAAI</name>
<accession>A0ACB7RRU2</accession>
<organism evidence="1 2">
    <name type="scientific">Hyalomma asiaticum</name>
    <name type="common">Tick</name>
    <dbReference type="NCBI Taxonomy" id="266040"/>
    <lineage>
        <taxon>Eukaryota</taxon>
        <taxon>Metazoa</taxon>
        <taxon>Ecdysozoa</taxon>
        <taxon>Arthropoda</taxon>
        <taxon>Chelicerata</taxon>
        <taxon>Arachnida</taxon>
        <taxon>Acari</taxon>
        <taxon>Parasitiformes</taxon>
        <taxon>Ixodida</taxon>
        <taxon>Ixodoidea</taxon>
        <taxon>Ixodidae</taxon>
        <taxon>Hyalomminae</taxon>
        <taxon>Hyalomma</taxon>
    </lineage>
</organism>
<keyword evidence="2" id="KW-1185">Reference proteome</keyword>
<protein>
    <submittedName>
        <fullName evidence="1">Uncharacterized protein</fullName>
    </submittedName>
</protein>
<evidence type="ECO:0000313" key="1">
    <source>
        <dbReference type="EMBL" id="KAH6925652.1"/>
    </source>
</evidence>